<organism evidence="8 9">
    <name type="scientific">Dothidotthia symphoricarpi CBS 119687</name>
    <dbReference type="NCBI Taxonomy" id="1392245"/>
    <lineage>
        <taxon>Eukaryota</taxon>
        <taxon>Fungi</taxon>
        <taxon>Dikarya</taxon>
        <taxon>Ascomycota</taxon>
        <taxon>Pezizomycotina</taxon>
        <taxon>Dothideomycetes</taxon>
        <taxon>Pleosporomycetidae</taxon>
        <taxon>Pleosporales</taxon>
        <taxon>Dothidotthiaceae</taxon>
        <taxon>Dothidotthia</taxon>
    </lineage>
</organism>
<dbReference type="GeneID" id="54408151"/>
<dbReference type="PROSITE" id="PS00463">
    <property type="entry name" value="ZN2_CY6_FUNGAL_1"/>
    <property type="match status" value="1"/>
</dbReference>
<dbReference type="PANTHER" id="PTHR47338:SF5">
    <property type="entry name" value="ZN(II)2CYS6 TRANSCRIPTION FACTOR (EUROFUNG)"/>
    <property type="match status" value="1"/>
</dbReference>
<keyword evidence="4" id="KW-0804">Transcription</keyword>
<dbReference type="InterPro" id="IPR036864">
    <property type="entry name" value="Zn2-C6_fun-type_DNA-bd_sf"/>
</dbReference>
<dbReference type="RefSeq" id="XP_033525746.1">
    <property type="nucleotide sequence ID" value="XM_033667719.1"/>
</dbReference>
<dbReference type="Pfam" id="PF00172">
    <property type="entry name" value="Zn_clus"/>
    <property type="match status" value="1"/>
</dbReference>
<evidence type="ECO:0000256" key="2">
    <source>
        <dbReference type="ARBA" id="ARBA00022723"/>
    </source>
</evidence>
<evidence type="ECO:0000256" key="1">
    <source>
        <dbReference type="ARBA" id="ARBA00004123"/>
    </source>
</evidence>
<accession>A0A6A6AHD4</accession>
<comment type="subcellular location">
    <subcellularLocation>
        <location evidence="1">Nucleus</location>
    </subcellularLocation>
</comment>
<feature type="compositionally biased region" description="Low complexity" evidence="6">
    <location>
        <begin position="851"/>
        <end position="864"/>
    </location>
</feature>
<dbReference type="CDD" id="cd00067">
    <property type="entry name" value="GAL4"/>
    <property type="match status" value="1"/>
</dbReference>
<dbReference type="GO" id="GO:0008270">
    <property type="term" value="F:zinc ion binding"/>
    <property type="evidence" value="ECO:0007669"/>
    <property type="project" value="InterPro"/>
</dbReference>
<sequence>MAPSIDRRNPLSSSRRPEQTVKINSFTGLGAPGALSPAGDSAPRLSGVHQLLHRPPSPAAQQPSPLTQASPSTVEASPLQTPGSLIANGGADTTGRRPESSTRMRSSIACTKCRKSKTKCDNKGLGSTCSSCAISGKECTYPSTTTTGSSQRRESINATGEHDQGPPKKRKKPLAPTIIAANSPKDGLGTYADALESPLLTPKIWKELFEIYEKHFATDFPFLHKRTFLSSLQHPTPVASPDVKAESPSSTRLPHAPLLLAFLTQTARFHPELASLMGSPSATSEFYAEATRRQMAYDFPGEPSLEKTQALLMLGFHEWNEVENRKGWVKIRTAISCAQALGYQYDADLDDMIEAVAKDAEDKTSEKDQFIKREIQRRTFWSCFIMDRYLSCGKDRPQMLSVDDLQRIQLPCSDKAFNHGQKVRTRFLGEYNENYQERREKVRRLAIRRHEERNGVQRDNRSSYVDDVKWEIGEHEGELSWYIQAVEHFAKVMRWCVPPGRRRSGEKNPWDDNSTFKKLENDQKRLKDALPSDLQLTPENTEDHIYARTWRNYVLIHALYSLCTISLYREYMAFAPWRLTAPQGPLDEPLITDSPPSPDYWANQARSCFGAARGFADLLQSCQSLNVLVETPIAGFTTYIVAWCALYCHNFPRMDPDRALDSRLQRSVWQLSNDIILSMEARFKIARVWIGDLQYLHDFWRESRAEFKAAGGSPESTTSDSGGGLKHYSEHFERPQKEFGSFHNNRSSLRGYSKTVIVLQHDSDSNHRPEASGSDATAPKRERGAVPESNPVAPSTFSPSFTPVNGAANPVTPDSVHEQYTAANSYPQQKYGGHRVQSHVSHPESTHAYHHSYSQPYASSSQPYVPLGSHTMSDLRASQTPHHIQPPAPATAGPASYTSSSAQRQHSNAEQLNRLEQINNMSAGGGELQYLAQGNGFSGGGDGTEGMFMDISNTYYFPQPQSYYLYQN</sequence>
<feature type="compositionally biased region" description="Polar residues" evidence="6">
    <location>
        <begin position="870"/>
        <end position="882"/>
    </location>
</feature>
<evidence type="ECO:0000259" key="7">
    <source>
        <dbReference type="PROSITE" id="PS50048"/>
    </source>
</evidence>
<feature type="compositionally biased region" description="Low complexity" evidence="6">
    <location>
        <begin position="59"/>
        <end position="73"/>
    </location>
</feature>
<dbReference type="GO" id="GO:0000981">
    <property type="term" value="F:DNA-binding transcription factor activity, RNA polymerase II-specific"/>
    <property type="evidence" value="ECO:0007669"/>
    <property type="project" value="InterPro"/>
</dbReference>
<reference evidence="8" key="1">
    <citation type="journal article" date="2020" name="Stud. Mycol.">
        <title>101 Dothideomycetes genomes: a test case for predicting lifestyles and emergence of pathogens.</title>
        <authorList>
            <person name="Haridas S."/>
            <person name="Albert R."/>
            <person name="Binder M."/>
            <person name="Bloem J."/>
            <person name="Labutti K."/>
            <person name="Salamov A."/>
            <person name="Andreopoulos B."/>
            <person name="Baker S."/>
            <person name="Barry K."/>
            <person name="Bills G."/>
            <person name="Bluhm B."/>
            <person name="Cannon C."/>
            <person name="Castanera R."/>
            <person name="Culley D."/>
            <person name="Daum C."/>
            <person name="Ezra D."/>
            <person name="Gonzalez J."/>
            <person name="Henrissat B."/>
            <person name="Kuo A."/>
            <person name="Liang C."/>
            <person name="Lipzen A."/>
            <person name="Lutzoni F."/>
            <person name="Magnuson J."/>
            <person name="Mondo S."/>
            <person name="Nolan M."/>
            <person name="Ohm R."/>
            <person name="Pangilinan J."/>
            <person name="Park H.-J."/>
            <person name="Ramirez L."/>
            <person name="Alfaro M."/>
            <person name="Sun H."/>
            <person name="Tritt A."/>
            <person name="Yoshinaga Y."/>
            <person name="Zwiers L.-H."/>
            <person name="Turgeon B."/>
            <person name="Goodwin S."/>
            <person name="Spatafora J."/>
            <person name="Crous P."/>
            <person name="Grigoriev I."/>
        </authorList>
    </citation>
    <scope>NUCLEOTIDE SEQUENCE</scope>
    <source>
        <strain evidence="8">CBS 119687</strain>
    </source>
</reference>
<name>A0A6A6AHD4_9PLEO</name>
<feature type="compositionally biased region" description="Low complexity" evidence="6">
    <location>
        <begin position="28"/>
        <end position="43"/>
    </location>
</feature>
<dbReference type="Pfam" id="PF04082">
    <property type="entry name" value="Fungal_trans"/>
    <property type="match status" value="1"/>
</dbReference>
<dbReference type="SMART" id="SM00066">
    <property type="entry name" value="GAL4"/>
    <property type="match status" value="1"/>
</dbReference>
<evidence type="ECO:0000256" key="6">
    <source>
        <dbReference type="SAM" id="MobiDB-lite"/>
    </source>
</evidence>
<feature type="region of interest" description="Disordered" evidence="6">
    <location>
        <begin position="762"/>
        <end position="814"/>
    </location>
</feature>
<dbReference type="SMART" id="SM00906">
    <property type="entry name" value="Fungal_trans"/>
    <property type="match status" value="1"/>
</dbReference>
<dbReference type="EMBL" id="ML977502">
    <property type="protein sequence ID" value="KAF2131359.1"/>
    <property type="molecule type" value="Genomic_DNA"/>
</dbReference>
<dbReference type="PANTHER" id="PTHR47338">
    <property type="entry name" value="ZN(II)2CYS6 TRANSCRIPTION FACTOR (EUROFUNG)-RELATED"/>
    <property type="match status" value="1"/>
</dbReference>
<feature type="domain" description="Zn(2)-C6 fungal-type" evidence="7">
    <location>
        <begin position="109"/>
        <end position="141"/>
    </location>
</feature>
<dbReference type="OrthoDB" id="5370478at2759"/>
<keyword evidence="9" id="KW-1185">Reference proteome</keyword>
<feature type="compositionally biased region" description="Basic and acidic residues" evidence="6">
    <location>
        <begin position="151"/>
        <end position="166"/>
    </location>
</feature>
<evidence type="ECO:0000313" key="9">
    <source>
        <dbReference type="Proteomes" id="UP000799771"/>
    </source>
</evidence>
<evidence type="ECO:0000256" key="3">
    <source>
        <dbReference type="ARBA" id="ARBA00023015"/>
    </source>
</evidence>
<keyword evidence="2" id="KW-0479">Metal-binding</keyword>
<dbReference type="Gene3D" id="4.10.240.10">
    <property type="entry name" value="Zn(2)-C6 fungal-type DNA-binding domain"/>
    <property type="match status" value="1"/>
</dbReference>
<dbReference type="Proteomes" id="UP000799771">
    <property type="component" value="Unassembled WGS sequence"/>
</dbReference>
<dbReference type="CDD" id="cd12148">
    <property type="entry name" value="fungal_TF_MHR"/>
    <property type="match status" value="1"/>
</dbReference>
<proteinExistence type="predicted"/>
<dbReference type="GO" id="GO:0006351">
    <property type="term" value="P:DNA-templated transcription"/>
    <property type="evidence" value="ECO:0007669"/>
    <property type="project" value="InterPro"/>
</dbReference>
<dbReference type="InterPro" id="IPR007219">
    <property type="entry name" value="XnlR_reg_dom"/>
</dbReference>
<dbReference type="AlphaFoldDB" id="A0A6A6AHD4"/>
<dbReference type="InterPro" id="IPR001138">
    <property type="entry name" value="Zn2Cys6_DnaBD"/>
</dbReference>
<feature type="region of interest" description="Disordered" evidence="6">
    <location>
        <begin position="829"/>
        <end position="909"/>
    </location>
</feature>
<evidence type="ECO:0000256" key="4">
    <source>
        <dbReference type="ARBA" id="ARBA00023163"/>
    </source>
</evidence>
<keyword evidence="5" id="KW-0539">Nucleus</keyword>
<feature type="region of interest" description="Disordered" evidence="6">
    <location>
        <begin position="142"/>
        <end position="175"/>
    </location>
</feature>
<dbReference type="GO" id="GO:0005634">
    <property type="term" value="C:nucleus"/>
    <property type="evidence" value="ECO:0007669"/>
    <property type="project" value="UniProtKB-SubCell"/>
</dbReference>
<dbReference type="GO" id="GO:0003677">
    <property type="term" value="F:DNA binding"/>
    <property type="evidence" value="ECO:0007669"/>
    <property type="project" value="InterPro"/>
</dbReference>
<dbReference type="PROSITE" id="PS50048">
    <property type="entry name" value="ZN2_CY6_FUNGAL_2"/>
    <property type="match status" value="1"/>
</dbReference>
<evidence type="ECO:0000256" key="5">
    <source>
        <dbReference type="ARBA" id="ARBA00023242"/>
    </source>
</evidence>
<dbReference type="InterPro" id="IPR050815">
    <property type="entry name" value="TF_fung"/>
</dbReference>
<evidence type="ECO:0000313" key="8">
    <source>
        <dbReference type="EMBL" id="KAF2131359.1"/>
    </source>
</evidence>
<feature type="compositionally biased region" description="Polar residues" evidence="6">
    <location>
        <begin position="792"/>
        <end position="803"/>
    </location>
</feature>
<feature type="region of interest" description="Disordered" evidence="6">
    <location>
        <begin position="1"/>
        <end position="108"/>
    </location>
</feature>
<protein>
    <recommendedName>
        <fullName evidence="7">Zn(2)-C6 fungal-type domain-containing protein</fullName>
    </recommendedName>
</protein>
<feature type="compositionally biased region" description="Polar residues" evidence="6">
    <location>
        <begin position="896"/>
        <end position="909"/>
    </location>
</feature>
<keyword evidence="3" id="KW-0805">Transcription regulation</keyword>
<dbReference type="SUPFAM" id="SSF57701">
    <property type="entry name" value="Zn2/Cys6 DNA-binding domain"/>
    <property type="match status" value="1"/>
</dbReference>
<feature type="compositionally biased region" description="Basic and acidic residues" evidence="6">
    <location>
        <begin position="1"/>
        <end position="19"/>
    </location>
</feature>
<gene>
    <name evidence="8" type="ORF">P153DRAFT_364953</name>
</gene>
<feature type="compositionally biased region" description="Polar residues" evidence="6">
    <location>
        <begin position="74"/>
        <end position="83"/>
    </location>
</feature>